<feature type="transmembrane region" description="Helical" evidence="1">
    <location>
        <begin position="33"/>
        <end position="54"/>
    </location>
</feature>
<feature type="transmembrane region" description="Helical" evidence="1">
    <location>
        <begin position="66"/>
        <end position="84"/>
    </location>
</feature>
<feature type="transmembrane region" description="Helical" evidence="1">
    <location>
        <begin position="7"/>
        <end position="27"/>
    </location>
</feature>
<evidence type="ECO:0000256" key="1">
    <source>
        <dbReference type="SAM" id="Phobius"/>
    </source>
</evidence>
<dbReference type="OrthoDB" id="2326052at2759"/>
<comment type="caution">
    <text evidence="2">The sequence shown here is derived from an EMBL/GenBank/DDBJ whole genome shotgun (WGS) entry which is preliminary data.</text>
</comment>
<name>A0A2Z6QGE1_9GLOM</name>
<dbReference type="EMBL" id="BEXD01000469">
    <property type="protein sequence ID" value="GBB87712.1"/>
    <property type="molecule type" value="Genomic_DNA"/>
</dbReference>
<dbReference type="Proteomes" id="UP000247702">
    <property type="component" value="Unassembled WGS sequence"/>
</dbReference>
<proteinExistence type="predicted"/>
<evidence type="ECO:0000313" key="4">
    <source>
        <dbReference type="Proteomes" id="UP000247702"/>
    </source>
</evidence>
<reference evidence="3" key="2">
    <citation type="submission" date="2019-10" db="EMBL/GenBank/DDBJ databases">
        <title>Conservation and host-specific expression of non-tandemly repeated heterogenous ribosome RNA gene in arbuscular mycorrhizal fungi.</title>
        <authorList>
            <person name="Maeda T."/>
            <person name="Kobayashi Y."/>
            <person name="Nakagawa T."/>
            <person name="Ezawa T."/>
            <person name="Yamaguchi K."/>
            <person name="Bino T."/>
            <person name="Nishimoto Y."/>
            <person name="Shigenobu S."/>
            <person name="Kawaguchi M."/>
        </authorList>
    </citation>
    <scope>NUCLEOTIDE SEQUENCE</scope>
    <source>
        <strain evidence="3">HR1</strain>
    </source>
</reference>
<sequence>MGAKVGKLLVAVSCIVGGLAMIPFITVPTHRDVLTIGSSVFIGAGAVEIFACLFGKPLWCEFWKKLGIWALIGLITTSASFIAINCVKQFSLVATRLENHYSNASKHEISALLSAGSAIVSTGVTNLIEGGPIVASAFFGGLLAYGIVYGSGNFYKKTIEHIKKLCQITIKYKNKVGLYTITNFLKLIPIESKLYKGSDDENSTMTNTQTNNIVEVLESRSWNEGARIYSTRDSIETFRSQSERYNYLKTTSEFDDDTSTNATVPEYVYAYAYSDTMSIASSSNTPLINHSRTTNENFHTPQSNWSVMSSQNNQDTIMTNEFNQSETMNEKNTRIPVKLHPIICWNMDEQKYFFSNPNICPTFSNKAKVVGFIGTKKSGRTTAIHSLLFELGYYLTEEQLAKSLLPVGVMMYVLTEHDLILLDCCDVADSVTDKDGNLLSGYLLEFFTYMASSHLVIHTAIPQESDQSMFSEQLTNYIHSKAKLQLLWASTIQTRGPSMLTVLVRGTKQQCEAFDVSKINLFSPQTNIDKDNKIIFTQGFRNSKAFTWQYIPEEIITARTFTNSGNVNFAILKRIKDETELHGLSFSSGIQMNWQYLFTKIMSNGILSQSVTDLINYDIVQVNDKKADGLIQEYIDSVNRLVENSAIQGSALATNYKVLCEDFKRRMDIEKDKPDDERDPIIGLKINIEIAKCLLESSISETNLQTKDNLISWGLHGLTLIQNRSLKIYEHTWIKLCIKTYNILDLLNTPIIYNTYWHCWNFLSFVSSCGFKLELLEWQILERALYCLKTSSNRPRFHFHVLSCLLNFVETEPYLPVRICLPSNDENNQPLLDEDQYYRLERIVYYGIIEYSKKCVREAAEQQKSTNMENYLEEIKNIVSKQIKVLSSSTSLSSATPESFSALNEHQQFTIVSSALTRLNTDISLYISKHIFDEGNNLDIFFPNSPIEMFQDYHESVRDYRWLFLQRIASLQDDECTRNLIENTLHWIVNFLKTFPRNDAPDSYAILYVNTLVFAECIMQKRRRAAEQRKKESLSSSQMTMSDFNIKKRKIEDEGDFGVVRMALLSQKCLKPVLKELLRDLASQDLRSNKIRRYALYIDNLLFAPHNSQIQVLSLDKISINDRNMLRVMVFQAIDICIKTFWKRHLGKEELATATSQLSIIHNTRALIRLLNRIYWMIAKKNEFESIRGPSIIFGPQDYITTGSIHSLISSDNIISSETLADEMIQRIGPKNWLNLVVLTSVPHILSYNISKIDPDNSLDLLEIVADVKNDALILLWNLAECSDVSLKGSKNVMTTNNFRPTDVIYEFSESSCFDESGINRVKFLVDRVISTLDSNNIVDVSEITNQELHNRFESGKMQAIKLKKQAVISENVEKQMEEQRLKPNVQAMIEARLRRFSNS</sequence>
<dbReference type="Proteomes" id="UP000615446">
    <property type="component" value="Unassembled WGS sequence"/>
</dbReference>
<keyword evidence="1" id="KW-0472">Membrane</keyword>
<reference evidence="2 4" key="1">
    <citation type="submission" date="2017-11" db="EMBL/GenBank/DDBJ databases">
        <title>The genome of Rhizophagus clarus HR1 reveals common genetic basis of auxotrophy among arbuscular mycorrhizal fungi.</title>
        <authorList>
            <person name="Kobayashi Y."/>
        </authorList>
    </citation>
    <scope>NUCLEOTIDE SEQUENCE [LARGE SCALE GENOMIC DNA]</scope>
    <source>
        <strain evidence="2 4">HR1</strain>
    </source>
</reference>
<keyword evidence="1" id="KW-1133">Transmembrane helix</keyword>
<evidence type="ECO:0000313" key="3">
    <source>
        <dbReference type="EMBL" id="GES95069.1"/>
    </source>
</evidence>
<keyword evidence="1" id="KW-0812">Transmembrane</keyword>
<dbReference type="EMBL" id="BLAL01000239">
    <property type="protein sequence ID" value="GES95069.1"/>
    <property type="molecule type" value="Genomic_DNA"/>
</dbReference>
<evidence type="ECO:0000313" key="2">
    <source>
        <dbReference type="EMBL" id="GBB87712.1"/>
    </source>
</evidence>
<protein>
    <submittedName>
        <fullName evidence="2">Uncharacterized protein</fullName>
    </submittedName>
</protein>
<gene>
    <name evidence="3" type="ORF">RCL2_002176000</name>
    <name evidence="2" type="ORF">RclHR1_01420015</name>
</gene>
<organism evidence="2 4">
    <name type="scientific">Rhizophagus clarus</name>
    <dbReference type="NCBI Taxonomy" id="94130"/>
    <lineage>
        <taxon>Eukaryota</taxon>
        <taxon>Fungi</taxon>
        <taxon>Fungi incertae sedis</taxon>
        <taxon>Mucoromycota</taxon>
        <taxon>Glomeromycotina</taxon>
        <taxon>Glomeromycetes</taxon>
        <taxon>Glomerales</taxon>
        <taxon>Glomeraceae</taxon>
        <taxon>Rhizophagus</taxon>
    </lineage>
</organism>
<accession>A0A2Z6QGE1</accession>
<keyword evidence="4" id="KW-1185">Reference proteome</keyword>